<dbReference type="SUPFAM" id="SSF109854">
    <property type="entry name" value="DinB/YfiT-like putative metalloenzymes"/>
    <property type="match status" value="1"/>
</dbReference>
<feature type="domain" description="Mycothiol-dependent maleylpyruvate isomerase metal-binding" evidence="1">
    <location>
        <begin position="20"/>
        <end position="134"/>
    </location>
</feature>
<dbReference type="Gene3D" id="1.20.120.450">
    <property type="entry name" value="dinb family like domain"/>
    <property type="match status" value="1"/>
</dbReference>
<accession>A0A9W6SI16</accession>
<evidence type="ECO:0000313" key="3">
    <source>
        <dbReference type="Proteomes" id="UP001165079"/>
    </source>
</evidence>
<dbReference type="InterPro" id="IPR017520">
    <property type="entry name" value="CHP03086"/>
</dbReference>
<dbReference type="InterPro" id="IPR024344">
    <property type="entry name" value="MDMPI_metal-binding"/>
</dbReference>
<dbReference type="NCBIfam" id="TIGR03086">
    <property type="entry name" value="TIGR03086 family metal-binding protein"/>
    <property type="match status" value="1"/>
</dbReference>
<dbReference type="AlphaFoldDB" id="A0A9W6SI16"/>
<name>A0A9W6SI16_9ACTN</name>
<dbReference type="RefSeq" id="WP_285661530.1">
    <property type="nucleotide sequence ID" value="NZ_BSTX01000001.1"/>
</dbReference>
<evidence type="ECO:0000313" key="2">
    <source>
        <dbReference type="EMBL" id="GLZ76350.1"/>
    </source>
</evidence>
<keyword evidence="3" id="KW-1185">Reference proteome</keyword>
<dbReference type="EMBL" id="BSTX01000001">
    <property type="protein sequence ID" value="GLZ76350.1"/>
    <property type="molecule type" value="Genomic_DNA"/>
</dbReference>
<dbReference type="GO" id="GO:0046872">
    <property type="term" value="F:metal ion binding"/>
    <property type="evidence" value="ECO:0007669"/>
    <property type="project" value="InterPro"/>
</dbReference>
<proteinExistence type="predicted"/>
<reference evidence="2" key="1">
    <citation type="submission" date="2023-03" db="EMBL/GenBank/DDBJ databases">
        <title>Actinorhabdospora filicis NBRC 111898.</title>
        <authorList>
            <person name="Ichikawa N."/>
            <person name="Sato H."/>
            <person name="Tonouchi N."/>
        </authorList>
    </citation>
    <scope>NUCLEOTIDE SEQUENCE</scope>
    <source>
        <strain evidence="2">NBRC 111898</strain>
    </source>
</reference>
<sequence length="199" mass="21480">MSDFVTAYVTEPDLLAAHARLTAEAGALIEATPASAYGDPTPCGDWDVRRVICHLAELNEVWGRFAATREEAEVDPDYPDPVAAFRQWAAYAAEAVAVPGYLDEVRPTPIGEQPGRVLVQHLVNEMIAHAWDLARATGASTDLSPDIAERSEASWRAFFAAFPREAMSFNFGPETLGGGRAAADWTAADRLAAHLGRDV</sequence>
<gene>
    <name evidence="2" type="ORF">Afil01_11570</name>
</gene>
<protein>
    <submittedName>
        <fullName evidence="2">TIGR03086 family protein</fullName>
    </submittedName>
</protein>
<evidence type="ECO:0000259" key="1">
    <source>
        <dbReference type="Pfam" id="PF11716"/>
    </source>
</evidence>
<dbReference type="Proteomes" id="UP001165079">
    <property type="component" value="Unassembled WGS sequence"/>
</dbReference>
<dbReference type="Pfam" id="PF11716">
    <property type="entry name" value="MDMPI_N"/>
    <property type="match status" value="1"/>
</dbReference>
<comment type="caution">
    <text evidence="2">The sequence shown here is derived from an EMBL/GenBank/DDBJ whole genome shotgun (WGS) entry which is preliminary data.</text>
</comment>
<organism evidence="2 3">
    <name type="scientific">Actinorhabdospora filicis</name>
    <dbReference type="NCBI Taxonomy" id="1785913"/>
    <lineage>
        <taxon>Bacteria</taxon>
        <taxon>Bacillati</taxon>
        <taxon>Actinomycetota</taxon>
        <taxon>Actinomycetes</taxon>
        <taxon>Micromonosporales</taxon>
        <taxon>Micromonosporaceae</taxon>
        <taxon>Actinorhabdospora</taxon>
    </lineage>
</organism>
<dbReference type="InterPro" id="IPR034660">
    <property type="entry name" value="DinB/YfiT-like"/>
</dbReference>